<accession>A0A6V7X3R8</accession>
<evidence type="ECO:0000313" key="2">
    <source>
        <dbReference type="Proteomes" id="UP000580250"/>
    </source>
</evidence>
<name>A0A6V7X3R8_MELEN</name>
<sequence length="64" mass="7393">MYMDFTIFLNIFKDILLPFVGDEIMTKGNNKSRTIENVLPAENQKHQSGTIIQNLNNMYVMPVT</sequence>
<dbReference type="AlphaFoldDB" id="A0A6V7X3R8"/>
<dbReference type="EMBL" id="CAJEWN010001063">
    <property type="protein sequence ID" value="CAD2193863.1"/>
    <property type="molecule type" value="Genomic_DNA"/>
</dbReference>
<evidence type="ECO:0000313" key="1">
    <source>
        <dbReference type="EMBL" id="CAD2193863.1"/>
    </source>
</evidence>
<gene>
    <name evidence="1" type="ORF">MENT_LOCUS46840</name>
</gene>
<organism evidence="1 2">
    <name type="scientific">Meloidogyne enterolobii</name>
    <name type="common">Root-knot nematode worm</name>
    <name type="synonym">Meloidogyne mayaguensis</name>
    <dbReference type="NCBI Taxonomy" id="390850"/>
    <lineage>
        <taxon>Eukaryota</taxon>
        <taxon>Metazoa</taxon>
        <taxon>Ecdysozoa</taxon>
        <taxon>Nematoda</taxon>
        <taxon>Chromadorea</taxon>
        <taxon>Rhabditida</taxon>
        <taxon>Tylenchina</taxon>
        <taxon>Tylenchomorpha</taxon>
        <taxon>Tylenchoidea</taxon>
        <taxon>Meloidogynidae</taxon>
        <taxon>Meloidogyninae</taxon>
        <taxon>Meloidogyne</taxon>
    </lineage>
</organism>
<proteinExistence type="predicted"/>
<comment type="caution">
    <text evidence="1">The sequence shown here is derived from an EMBL/GenBank/DDBJ whole genome shotgun (WGS) entry which is preliminary data.</text>
</comment>
<dbReference type="Proteomes" id="UP000580250">
    <property type="component" value="Unassembled WGS sequence"/>
</dbReference>
<reference evidence="1 2" key="1">
    <citation type="submission" date="2020-08" db="EMBL/GenBank/DDBJ databases">
        <authorList>
            <person name="Koutsovoulos G."/>
            <person name="Danchin GJ E."/>
        </authorList>
    </citation>
    <scope>NUCLEOTIDE SEQUENCE [LARGE SCALE GENOMIC DNA]</scope>
</reference>
<protein>
    <submittedName>
        <fullName evidence="1">Uncharacterized protein</fullName>
    </submittedName>
</protein>